<evidence type="ECO:0000259" key="2">
    <source>
        <dbReference type="Pfam" id="PF01298"/>
    </source>
</evidence>
<keyword evidence="4" id="KW-1185">Reference proteome</keyword>
<evidence type="ECO:0000313" key="3">
    <source>
        <dbReference type="EMBL" id="MFC3672219.1"/>
    </source>
</evidence>
<dbReference type="RefSeq" id="WP_191325610.1">
    <property type="nucleotide sequence ID" value="NZ_BMZP01000019.1"/>
</dbReference>
<feature type="signal peptide" evidence="1">
    <location>
        <begin position="1"/>
        <end position="38"/>
    </location>
</feature>
<dbReference type="Gene3D" id="2.40.160.90">
    <property type="match status" value="1"/>
</dbReference>
<feature type="chain" id="PRO_5045337400" evidence="1">
    <location>
        <begin position="39"/>
        <end position="315"/>
    </location>
</feature>
<sequence length="315" mass="31414">MEKSTQGKPEQARARSRRRAPSALLALALAGALTGALAGCATVSDSGTNDTVVNPYATLDQLSGNQTFQSADVKVTRDATGAQTAAAQNGFGGGITLSYDAGADSYTVSSAGTTLNAFAPGDLQAATSTSTKRVYQKTAGTGTATLAVTRGTVGGVALSYTQFTSYSVADSTGTRQWLAVGGQPTLGPDMPTSGTGTYTTSASGTVLRAGQTYTASASSSTATFTADFAARTVTTSVHLIGSLAATPDTTVDFGTVTGNGTIVRNGSGFSGTFTNTTGAGFSGAFTGSAAQEMGYVFAYVKGTDQVSGTVAGKKN</sequence>
<organism evidence="3 4">
    <name type="scientific">Novosphingobium pokkalii</name>
    <dbReference type="NCBI Taxonomy" id="1770194"/>
    <lineage>
        <taxon>Bacteria</taxon>
        <taxon>Pseudomonadati</taxon>
        <taxon>Pseudomonadota</taxon>
        <taxon>Alphaproteobacteria</taxon>
        <taxon>Sphingomonadales</taxon>
        <taxon>Sphingomonadaceae</taxon>
        <taxon>Novosphingobium</taxon>
    </lineage>
</organism>
<dbReference type="Proteomes" id="UP001595683">
    <property type="component" value="Unassembled WGS sequence"/>
</dbReference>
<dbReference type="EMBL" id="JBHRYE010000020">
    <property type="protein sequence ID" value="MFC3672219.1"/>
    <property type="molecule type" value="Genomic_DNA"/>
</dbReference>
<evidence type="ECO:0000256" key="1">
    <source>
        <dbReference type="SAM" id="SignalP"/>
    </source>
</evidence>
<proteinExistence type="predicted"/>
<feature type="domain" description="Transferrin-binding protein B C-lobe/N-lobe beta-barrel" evidence="2">
    <location>
        <begin position="190"/>
        <end position="314"/>
    </location>
</feature>
<name>A0ABV7V446_9SPHN</name>
<dbReference type="InterPro" id="IPR001677">
    <property type="entry name" value="TbpB_B_D"/>
</dbReference>
<dbReference type="InterPro" id="IPR011250">
    <property type="entry name" value="OMP/PagP_B-barrel"/>
</dbReference>
<comment type="caution">
    <text evidence="3">The sequence shown here is derived from an EMBL/GenBank/DDBJ whole genome shotgun (WGS) entry which is preliminary data.</text>
</comment>
<reference evidence="4" key="1">
    <citation type="journal article" date="2019" name="Int. J. Syst. Evol. Microbiol.">
        <title>The Global Catalogue of Microorganisms (GCM) 10K type strain sequencing project: providing services to taxonomists for standard genome sequencing and annotation.</title>
        <authorList>
            <consortium name="The Broad Institute Genomics Platform"/>
            <consortium name="The Broad Institute Genome Sequencing Center for Infectious Disease"/>
            <person name="Wu L."/>
            <person name="Ma J."/>
        </authorList>
    </citation>
    <scope>NUCLEOTIDE SEQUENCE [LARGE SCALE GENOMIC DNA]</scope>
    <source>
        <strain evidence="4">KCTC 42224</strain>
    </source>
</reference>
<dbReference type="SUPFAM" id="SSF56925">
    <property type="entry name" value="OMPA-like"/>
    <property type="match status" value="1"/>
</dbReference>
<evidence type="ECO:0000313" key="4">
    <source>
        <dbReference type="Proteomes" id="UP001595683"/>
    </source>
</evidence>
<accession>A0ABV7V446</accession>
<protein>
    <submittedName>
        <fullName evidence="3">Transferrin-binding protein-like solute binding protein</fullName>
    </submittedName>
</protein>
<gene>
    <name evidence="3" type="ORF">ACFOOT_12385</name>
</gene>
<dbReference type="Pfam" id="PF01298">
    <property type="entry name" value="TbpB_B_D"/>
    <property type="match status" value="1"/>
</dbReference>
<keyword evidence="1" id="KW-0732">Signal</keyword>